<proteinExistence type="predicted"/>
<dbReference type="AlphaFoldDB" id="A0A0J6FC92"/>
<accession>A0A0J6FC92</accession>
<dbReference type="EMBL" id="DS268110">
    <property type="protein sequence ID" value="KMM66905.1"/>
    <property type="molecule type" value="Genomic_DNA"/>
</dbReference>
<evidence type="ECO:0000313" key="2">
    <source>
        <dbReference type="Proteomes" id="UP000054567"/>
    </source>
</evidence>
<reference evidence="1 2" key="1">
    <citation type="submission" date="2007-06" db="EMBL/GenBank/DDBJ databases">
        <title>The Genome Sequence of Coccidioides posadasii RMSCC_3488.</title>
        <authorList>
            <consortium name="Coccidioides Genome Resources Consortium"/>
            <consortium name="The Broad Institute Genome Sequencing Platform"/>
            <person name="Henn M.R."/>
            <person name="Sykes S."/>
            <person name="Young S."/>
            <person name="Jaffe D."/>
            <person name="Berlin A."/>
            <person name="Alvarez P."/>
            <person name="Butler J."/>
            <person name="Gnerre S."/>
            <person name="Grabherr M."/>
            <person name="Mauceli E."/>
            <person name="Brockman W."/>
            <person name="Kodira C."/>
            <person name="Alvarado L."/>
            <person name="Zeng Q."/>
            <person name="Crawford M."/>
            <person name="Antoine C."/>
            <person name="Devon K."/>
            <person name="Galgiani J."/>
            <person name="Orsborn K."/>
            <person name="Lewis M.L."/>
            <person name="Nusbaum C."/>
            <person name="Galagan J."/>
            <person name="Birren B."/>
        </authorList>
    </citation>
    <scope>NUCLEOTIDE SEQUENCE [LARGE SCALE GENOMIC DNA]</scope>
    <source>
        <strain evidence="1 2">RMSCC 3488</strain>
    </source>
</reference>
<gene>
    <name evidence="1" type="ORF">CPAG_03241</name>
</gene>
<organism evidence="1 2">
    <name type="scientific">Coccidioides posadasii RMSCC 3488</name>
    <dbReference type="NCBI Taxonomy" id="454284"/>
    <lineage>
        <taxon>Eukaryota</taxon>
        <taxon>Fungi</taxon>
        <taxon>Dikarya</taxon>
        <taxon>Ascomycota</taxon>
        <taxon>Pezizomycotina</taxon>
        <taxon>Eurotiomycetes</taxon>
        <taxon>Eurotiomycetidae</taxon>
        <taxon>Onygenales</taxon>
        <taxon>Onygenaceae</taxon>
        <taxon>Coccidioides</taxon>
    </lineage>
</organism>
<reference evidence="2" key="2">
    <citation type="journal article" date="2009" name="Genome Res.">
        <title>Comparative genomic analyses of the human fungal pathogens Coccidioides and their relatives.</title>
        <authorList>
            <person name="Sharpton T.J."/>
            <person name="Stajich J.E."/>
            <person name="Rounsley S.D."/>
            <person name="Gardner M.J."/>
            <person name="Wortman J.R."/>
            <person name="Jordar V.S."/>
            <person name="Maiti R."/>
            <person name="Kodira C.D."/>
            <person name="Neafsey D.E."/>
            <person name="Zeng Q."/>
            <person name="Hung C.-Y."/>
            <person name="McMahan C."/>
            <person name="Muszewska A."/>
            <person name="Grynberg M."/>
            <person name="Mandel M.A."/>
            <person name="Kellner E.M."/>
            <person name="Barker B.M."/>
            <person name="Galgiani J.N."/>
            <person name="Orbach M.J."/>
            <person name="Kirkland T.N."/>
            <person name="Cole G.T."/>
            <person name="Henn M.R."/>
            <person name="Birren B.W."/>
            <person name="Taylor J.W."/>
        </authorList>
    </citation>
    <scope>NUCLEOTIDE SEQUENCE [LARGE SCALE GENOMIC DNA]</scope>
    <source>
        <strain evidence="2">RMSCC 3488</strain>
    </source>
</reference>
<protein>
    <submittedName>
        <fullName evidence="1">Uncharacterized protein</fullName>
    </submittedName>
</protein>
<evidence type="ECO:0000313" key="1">
    <source>
        <dbReference type="EMBL" id="KMM66905.1"/>
    </source>
</evidence>
<name>A0A0J6FC92_COCPO</name>
<dbReference type="Proteomes" id="UP000054567">
    <property type="component" value="Unassembled WGS sequence"/>
</dbReference>
<sequence length="198" mass="22337">MGHATVGAQIFSGCTPQIPLDWRTNLASGAQGASGKSIEIIERASKANCSIELRCSIIRLYPYPECFRPLIWSPCADCLRQGSWAKMLAFLSCMKPEVEPTSPTSISEWNPLLHSSTPIDIGMKNQSRTYHKVEYHIFHRTSSCRSLSPLPQKINWPKRKFSYANDIFILRSNLTIDRTYPELTKSLALPSSLFRSLD</sequence>
<reference evidence="2" key="3">
    <citation type="journal article" date="2010" name="Genome Res.">
        <title>Population genomic sequencing of Coccidioides fungi reveals recent hybridization and transposon control.</title>
        <authorList>
            <person name="Neafsey D.E."/>
            <person name="Barker B.M."/>
            <person name="Sharpton T.J."/>
            <person name="Stajich J.E."/>
            <person name="Park D.J."/>
            <person name="Whiston E."/>
            <person name="Hung C.-Y."/>
            <person name="McMahan C."/>
            <person name="White J."/>
            <person name="Sykes S."/>
            <person name="Heiman D."/>
            <person name="Young S."/>
            <person name="Zeng Q."/>
            <person name="Abouelleil A."/>
            <person name="Aftuck L."/>
            <person name="Bessette D."/>
            <person name="Brown A."/>
            <person name="FitzGerald M."/>
            <person name="Lui A."/>
            <person name="Macdonald J.P."/>
            <person name="Priest M."/>
            <person name="Orbach M.J."/>
            <person name="Galgiani J.N."/>
            <person name="Kirkland T.N."/>
            <person name="Cole G.T."/>
            <person name="Birren B.W."/>
            <person name="Henn M.R."/>
            <person name="Taylor J.W."/>
            <person name="Rounsley S.D."/>
        </authorList>
    </citation>
    <scope>NUCLEOTIDE SEQUENCE [LARGE SCALE GENOMIC DNA]</scope>
    <source>
        <strain evidence="2">RMSCC 3488</strain>
    </source>
</reference>
<dbReference type="VEuPathDB" id="FungiDB:CPAG_03241"/>